<keyword evidence="7" id="KW-0234">DNA repair</keyword>
<accession>A0A4R2NHH8</accession>
<evidence type="ECO:0000256" key="4">
    <source>
        <dbReference type="ARBA" id="ARBA00022801"/>
    </source>
</evidence>
<evidence type="ECO:0000313" key="9">
    <source>
        <dbReference type="EMBL" id="TCP20873.1"/>
    </source>
</evidence>
<dbReference type="RefSeq" id="WP_132747940.1">
    <property type="nucleotide sequence ID" value="NZ_SLXK01000048.1"/>
</dbReference>
<organism evidence="9 10">
    <name type="scientific">Scopulibacillus darangshiensis</name>
    <dbReference type="NCBI Taxonomy" id="442528"/>
    <lineage>
        <taxon>Bacteria</taxon>
        <taxon>Bacillati</taxon>
        <taxon>Bacillota</taxon>
        <taxon>Bacilli</taxon>
        <taxon>Bacillales</taxon>
        <taxon>Sporolactobacillaceae</taxon>
        <taxon>Scopulibacillus</taxon>
    </lineage>
</organism>
<dbReference type="SMART" id="SM00987">
    <property type="entry name" value="UreE_C"/>
    <property type="match status" value="1"/>
</dbReference>
<dbReference type="Pfam" id="PF03167">
    <property type="entry name" value="UDG"/>
    <property type="match status" value="1"/>
</dbReference>
<reference evidence="9 10" key="1">
    <citation type="submission" date="2019-03" db="EMBL/GenBank/DDBJ databases">
        <title>Genomic Encyclopedia of Type Strains, Phase IV (KMG-IV): sequencing the most valuable type-strain genomes for metagenomic binning, comparative biology and taxonomic classification.</title>
        <authorList>
            <person name="Goeker M."/>
        </authorList>
    </citation>
    <scope>NUCLEOTIDE SEQUENCE [LARGE SCALE GENOMIC DNA]</scope>
    <source>
        <strain evidence="9 10">DSM 19377</strain>
    </source>
</reference>
<evidence type="ECO:0000256" key="7">
    <source>
        <dbReference type="ARBA" id="ARBA00023204"/>
    </source>
</evidence>
<gene>
    <name evidence="9" type="ORF">EV207_14822</name>
</gene>
<sequence length="191" mass="22097">MSEFKPVILSEDPVPCETKDCKKCGLYTHGSRMVWGEGNPEAPLYIILDNPGAREDKEGNPYVCGTRETLQETISVCGMDLKDIYITYILKRRPRKAYDKPWAREMCMTHLNAQLRQNPQFLVCLGNVAVQSFFDNPEAEVKHLRGDWHTVKGFPTAVSYHPLAIRRRPNLRKIFAEDWVLISKRVKREIF</sequence>
<keyword evidence="10" id="KW-1185">Reference proteome</keyword>
<dbReference type="InterPro" id="IPR005122">
    <property type="entry name" value="Uracil-DNA_glycosylase-like"/>
</dbReference>
<dbReference type="GO" id="GO:0097506">
    <property type="term" value="F:deaminated base DNA N-glycosylase activity"/>
    <property type="evidence" value="ECO:0007669"/>
    <property type="project" value="UniProtKB-ARBA"/>
</dbReference>
<dbReference type="GO" id="GO:0051539">
    <property type="term" value="F:4 iron, 4 sulfur cluster binding"/>
    <property type="evidence" value="ECO:0007669"/>
    <property type="project" value="UniProtKB-KW"/>
</dbReference>
<dbReference type="OrthoDB" id="5290748at2"/>
<dbReference type="PANTHER" id="PTHR33693:SF9">
    <property type="entry name" value="TYPE-4 URACIL-DNA GLYCOSYLASE"/>
    <property type="match status" value="1"/>
</dbReference>
<dbReference type="EMBL" id="SLXK01000048">
    <property type="protein sequence ID" value="TCP20873.1"/>
    <property type="molecule type" value="Genomic_DNA"/>
</dbReference>
<evidence type="ECO:0000256" key="3">
    <source>
        <dbReference type="ARBA" id="ARBA00022763"/>
    </source>
</evidence>
<dbReference type="InterPro" id="IPR036895">
    <property type="entry name" value="Uracil-DNA_glycosylase-like_sf"/>
</dbReference>
<comment type="caution">
    <text evidence="9">The sequence shown here is derived from an EMBL/GenBank/DDBJ whole genome shotgun (WGS) entry which is preliminary data.</text>
</comment>
<evidence type="ECO:0000256" key="1">
    <source>
        <dbReference type="ARBA" id="ARBA00022485"/>
    </source>
</evidence>
<evidence type="ECO:0000256" key="6">
    <source>
        <dbReference type="ARBA" id="ARBA00023014"/>
    </source>
</evidence>
<keyword evidence="4" id="KW-0378">Hydrolase</keyword>
<keyword evidence="6" id="KW-0411">Iron-sulfur</keyword>
<dbReference type="GO" id="GO:0046872">
    <property type="term" value="F:metal ion binding"/>
    <property type="evidence" value="ECO:0007669"/>
    <property type="project" value="UniProtKB-KW"/>
</dbReference>
<keyword evidence="1" id="KW-0004">4Fe-4S</keyword>
<dbReference type="PANTHER" id="PTHR33693">
    <property type="entry name" value="TYPE-5 URACIL-DNA GLYCOSYLASE"/>
    <property type="match status" value="1"/>
</dbReference>
<dbReference type="InterPro" id="IPR051536">
    <property type="entry name" value="UDG_Type-4/5"/>
</dbReference>
<protein>
    <submittedName>
        <fullName evidence="9">DNA polymerase</fullName>
    </submittedName>
</protein>
<dbReference type="CDD" id="cd10030">
    <property type="entry name" value="UDG-F4_TTUDGA_SPO1dp_like"/>
    <property type="match status" value="1"/>
</dbReference>
<evidence type="ECO:0000256" key="2">
    <source>
        <dbReference type="ARBA" id="ARBA00022723"/>
    </source>
</evidence>
<evidence type="ECO:0000256" key="5">
    <source>
        <dbReference type="ARBA" id="ARBA00023004"/>
    </source>
</evidence>
<keyword evidence="2" id="KW-0479">Metal-binding</keyword>
<keyword evidence="3" id="KW-0227">DNA damage</keyword>
<dbReference type="GO" id="GO:0006281">
    <property type="term" value="P:DNA repair"/>
    <property type="evidence" value="ECO:0007669"/>
    <property type="project" value="UniProtKB-KW"/>
</dbReference>
<feature type="domain" description="Uracil-DNA glycosylase-like" evidence="8">
    <location>
        <begin position="35"/>
        <end position="180"/>
    </location>
</feature>
<evidence type="ECO:0000259" key="8">
    <source>
        <dbReference type="SMART" id="SM00986"/>
    </source>
</evidence>
<dbReference type="SMART" id="SM00986">
    <property type="entry name" value="UDG"/>
    <property type="match status" value="1"/>
</dbReference>
<dbReference type="AlphaFoldDB" id="A0A4R2NHH8"/>
<dbReference type="SUPFAM" id="SSF52141">
    <property type="entry name" value="Uracil-DNA glycosylase-like"/>
    <property type="match status" value="1"/>
</dbReference>
<keyword evidence="5" id="KW-0408">Iron</keyword>
<dbReference type="Gene3D" id="3.40.470.10">
    <property type="entry name" value="Uracil-DNA glycosylase-like domain"/>
    <property type="match status" value="1"/>
</dbReference>
<proteinExistence type="predicted"/>
<name>A0A4R2NHH8_9BACL</name>
<evidence type="ECO:0000313" key="10">
    <source>
        <dbReference type="Proteomes" id="UP000295416"/>
    </source>
</evidence>
<dbReference type="Proteomes" id="UP000295416">
    <property type="component" value="Unassembled WGS sequence"/>
</dbReference>